<reference evidence="1 2" key="3">
    <citation type="journal article" date="2012" name="J. Bacteriol.">
        <title>Complete resequencing and reannotation of the Lactobacillus plantarum WCFS1 genome.</title>
        <authorList>
            <person name="Siezen R.J."/>
            <person name="Francke C."/>
            <person name="Renckens B."/>
            <person name="Boekhorst J."/>
            <person name="Wels M."/>
            <person name="Kleerebezem M."/>
            <person name="van Hijum S.A.F.T."/>
        </authorList>
    </citation>
    <scope>NUCLEOTIDE SEQUENCE [LARGE SCALE GENOMIC DNA]</scope>
    <source>
        <strain evidence="2">ATCC BAA-793 / NCIMB 8826 / WCFS1</strain>
    </source>
</reference>
<proteinExistence type="predicted"/>
<reference key="2">
    <citation type="submission" date="2011-06" db="EMBL/GenBank/DDBJ databases">
        <title>Complete resequencing and reannotation of the Lactobacillus plantarum WCFS1 genome.</title>
        <authorList>
            <person name="Siezen R.J."/>
            <person name="Francke C."/>
            <person name="Renckens B."/>
            <person name="Boekhorst J."/>
            <person name="Wels M."/>
            <person name="Kleerebezem M."/>
            <person name="van Hijum S.A.F.T."/>
        </authorList>
    </citation>
    <scope>NUCLEOTIDE SEQUENCE</scope>
    <source>
        <strain>WCFS1</strain>
    </source>
</reference>
<dbReference type="PATRIC" id="fig|220668.9.peg.545"/>
<name>F9ULP1_LACPL</name>
<gene>
    <name evidence="1" type="ordered locus">lp_0652</name>
</gene>
<dbReference type="STRING" id="220668.lp_0652"/>
<dbReference type="RefSeq" id="WP_011101103.1">
    <property type="nucleotide sequence ID" value="NC_004567.2"/>
</dbReference>
<sequence length="60" mass="6951">MSDELRWHITIVREIEGLEVQTEFDTPFELKHLLKTMSDYIGDDKPKMVSIKVIGDGDDD</sequence>
<keyword evidence="2" id="KW-1185">Reference proteome</keyword>
<evidence type="ECO:0000313" key="2">
    <source>
        <dbReference type="Proteomes" id="UP000000432"/>
    </source>
</evidence>
<reference evidence="1 2" key="1">
    <citation type="journal article" date="2003" name="Proc. Natl. Acad. Sci. U.S.A.">
        <title>Complete genome sequence of Lactobacillus plantarum WCFS1.</title>
        <authorList>
            <person name="Kleerebezem M."/>
            <person name="Boekhorst J."/>
            <person name="van Kranenburg R."/>
            <person name="Molenaar D."/>
            <person name="Kuipers O.P."/>
            <person name="Leer R."/>
            <person name="Tarchini R."/>
            <person name="Peters S.A."/>
            <person name="Sandbrink H.M."/>
            <person name="Fiers M.W."/>
            <person name="Stiekema W."/>
            <person name="Lankhorst R.M."/>
            <person name="Bron P.A."/>
            <person name="Hoffer S.M."/>
            <person name="Groot M.N."/>
            <person name="Kerkhoven R."/>
            <person name="de Vries M."/>
            <person name="Ursing B."/>
            <person name="de Vos W.M."/>
            <person name="Siezen R.J."/>
        </authorList>
    </citation>
    <scope>NUCLEOTIDE SEQUENCE [LARGE SCALE GENOMIC DNA]</scope>
    <source>
        <strain evidence="2">ATCC BAA-793 / NCIMB 8826 / WCFS1</strain>
    </source>
</reference>
<protein>
    <submittedName>
        <fullName evidence="1">Prophage P1 protein 29</fullName>
    </submittedName>
</protein>
<organism evidence="1 2">
    <name type="scientific">Lactiplantibacillus plantarum (strain ATCC BAA-793 / NCIMB 8826 / WCFS1)</name>
    <name type="common">Lactobacillus plantarum</name>
    <dbReference type="NCBI Taxonomy" id="220668"/>
    <lineage>
        <taxon>Bacteria</taxon>
        <taxon>Bacillati</taxon>
        <taxon>Bacillota</taxon>
        <taxon>Bacilli</taxon>
        <taxon>Lactobacillales</taxon>
        <taxon>Lactobacillaceae</taxon>
        <taxon>Lactiplantibacillus</taxon>
    </lineage>
</organism>
<dbReference type="EnsemblBacteria" id="CCC78130">
    <property type="protein sequence ID" value="CCC78130"/>
    <property type="gene ID" value="lp_0652"/>
</dbReference>
<dbReference type="KEGG" id="lpl:lp_0652"/>
<dbReference type="HOGENOM" id="CLU_2935830_0_0_9"/>
<accession>F9ULP1</accession>
<dbReference type="Proteomes" id="UP000000432">
    <property type="component" value="Chromosome"/>
</dbReference>
<dbReference type="EMBL" id="AL935263">
    <property type="protein sequence ID" value="CCC78130.1"/>
    <property type="molecule type" value="Genomic_DNA"/>
</dbReference>
<evidence type="ECO:0000313" key="1">
    <source>
        <dbReference type="EMBL" id="CCC78130.1"/>
    </source>
</evidence>
<dbReference type="AlphaFoldDB" id="F9ULP1"/>